<dbReference type="CDD" id="cd00067">
    <property type="entry name" value="GAL4"/>
    <property type="match status" value="1"/>
</dbReference>
<name>A0A0G4IL91_PLABS</name>
<sequence>MSAGRVRVACTACATSKTRCDGERPCGRCVQRDMAAYCIDRPVHSMRPRERFRLPPGIACTPCKKSKVACAAVRPCPRCCQRFGDAAVVRCVDAPVVAAAPATEDPRRNLWPEKSSPLAMYRPVPKAISDALRDWCLQMDPRAIRRFLLSTPLEPELTVFMPHDEARQLIAILNDMAETSTLEPESEDCFDMDMLSHYSNDVIQCSILWKQSVPFDSPSSAQIRFDSDMRLSSKATRATFNQSALKLFGYDEAELDRYLSGSGEPPDEGPLIMPAFWRLYAPSDWLPMIERYVRTLFQRWSSFYWKASIIRRDGKAIPCINETTVSISPDGNTVSYFLSIRPMDTTFIPTDVHPTIEIQ</sequence>
<dbReference type="EMBL" id="CDSF01000046">
    <property type="protein sequence ID" value="CEO96011.1"/>
    <property type="molecule type" value="Genomic_DNA"/>
</dbReference>
<dbReference type="Proteomes" id="UP000039324">
    <property type="component" value="Unassembled WGS sequence"/>
</dbReference>
<dbReference type="SUPFAM" id="SSF57701">
    <property type="entry name" value="Zn2/Cys6 DNA-binding domain"/>
    <property type="match status" value="1"/>
</dbReference>
<dbReference type="PROSITE" id="PS00463">
    <property type="entry name" value="ZN2_CY6_FUNGAL_1"/>
    <property type="match status" value="1"/>
</dbReference>
<gene>
    <name evidence="2" type="ORF">PBRA_004701</name>
</gene>
<dbReference type="GO" id="GO:0008270">
    <property type="term" value="F:zinc ion binding"/>
    <property type="evidence" value="ECO:0007669"/>
    <property type="project" value="InterPro"/>
</dbReference>
<protein>
    <recommendedName>
        <fullName evidence="1">Zn(2)-C6 fungal-type domain-containing protein</fullName>
    </recommendedName>
</protein>
<dbReference type="Pfam" id="PF00172">
    <property type="entry name" value="Zn_clus"/>
    <property type="match status" value="1"/>
</dbReference>
<dbReference type="GO" id="GO:0000981">
    <property type="term" value="F:DNA-binding transcription factor activity, RNA polymerase II-specific"/>
    <property type="evidence" value="ECO:0007669"/>
    <property type="project" value="InterPro"/>
</dbReference>
<accession>A0A0G4IL91</accession>
<dbReference type="OrthoDB" id="2123952at2759"/>
<organism evidence="2 3">
    <name type="scientific">Plasmodiophora brassicae</name>
    <name type="common">Clubroot disease agent</name>
    <dbReference type="NCBI Taxonomy" id="37360"/>
    <lineage>
        <taxon>Eukaryota</taxon>
        <taxon>Sar</taxon>
        <taxon>Rhizaria</taxon>
        <taxon>Endomyxa</taxon>
        <taxon>Phytomyxea</taxon>
        <taxon>Plasmodiophorida</taxon>
        <taxon>Plasmodiophoridae</taxon>
        <taxon>Plasmodiophora</taxon>
    </lineage>
</organism>
<proteinExistence type="predicted"/>
<dbReference type="Gene3D" id="4.10.240.10">
    <property type="entry name" value="Zn(2)-C6 fungal-type DNA-binding domain"/>
    <property type="match status" value="1"/>
</dbReference>
<reference evidence="2 3" key="1">
    <citation type="submission" date="2015-02" db="EMBL/GenBank/DDBJ databases">
        <authorList>
            <person name="Chooi Y.-H."/>
        </authorList>
    </citation>
    <scope>NUCLEOTIDE SEQUENCE [LARGE SCALE GENOMIC DNA]</scope>
    <source>
        <strain evidence="2">E3</strain>
    </source>
</reference>
<dbReference type="SMART" id="SM00066">
    <property type="entry name" value="GAL4"/>
    <property type="match status" value="1"/>
</dbReference>
<evidence type="ECO:0000313" key="3">
    <source>
        <dbReference type="Proteomes" id="UP000039324"/>
    </source>
</evidence>
<dbReference type="InterPro" id="IPR001138">
    <property type="entry name" value="Zn2Cys6_DnaBD"/>
</dbReference>
<dbReference type="CDD" id="cd00130">
    <property type="entry name" value="PAS"/>
    <property type="match status" value="1"/>
</dbReference>
<dbReference type="AlphaFoldDB" id="A0A0G4IL91"/>
<evidence type="ECO:0000259" key="1">
    <source>
        <dbReference type="PROSITE" id="PS50048"/>
    </source>
</evidence>
<feature type="domain" description="Zn(2)-C6 fungal-type" evidence="1">
    <location>
        <begin position="9"/>
        <end position="38"/>
    </location>
</feature>
<dbReference type="InterPro" id="IPR000014">
    <property type="entry name" value="PAS"/>
</dbReference>
<dbReference type="PROSITE" id="PS50048">
    <property type="entry name" value="ZN2_CY6_FUNGAL_2"/>
    <property type="match status" value="1"/>
</dbReference>
<dbReference type="InterPro" id="IPR036864">
    <property type="entry name" value="Zn2-C6_fun-type_DNA-bd_sf"/>
</dbReference>
<keyword evidence="3" id="KW-1185">Reference proteome</keyword>
<evidence type="ECO:0000313" key="2">
    <source>
        <dbReference type="EMBL" id="CEO96011.1"/>
    </source>
</evidence>